<evidence type="ECO:0000256" key="4">
    <source>
        <dbReference type="ARBA" id="ARBA00022598"/>
    </source>
</evidence>
<dbReference type="Proteomes" id="UP000240509">
    <property type="component" value="Unassembled WGS sequence"/>
</dbReference>
<dbReference type="InterPro" id="IPR015944">
    <property type="entry name" value="Gly-tRNA-synth_bsu"/>
</dbReference>
<comment type="catalytic activity">
    <reaction evidence="9 10">
        <text>tRNA(Gly) + glycine + ATP = glycyl-tRNA(Gly) + AMP + diphosphate</text>
        <dbReference type="Rhea" id="RHEA:16013"/>
        <dbReference type="Rhea" id="RHEA-COMP:9664"/>
        <dbReference type="Rhea" id="RHEA-COMP:9683"/>
        <dbReference type="ChEBI" id="CHEBI:30616"/>
        <dbReference type="ChEBI" id="CHEBI:33019"/>
        <dbReference type="ChEBI" id="CHEBI:57305"/>
        <dbReference type="ChEBI" id="CHEBI:78442"/>
        <dbReference type="ChEBI" id="CHEBI:78522"/>
        <dbReference type="ChEBI" id="CHEBI:456215"/>
        <dbReference type="EC" id="6.1.1.14"/>
    </reaction>
</comment>
<dbReference type="PRINTS" id="PR01045">
    <property type="entry name" value="TRNASYNTHGB"/>
</dbReference>
<keyword evidence="4 10" id="KW-0436">Ligase</keyword>
<evidence type="ECO:0000256" key="2">
    <source>
        <dbReference type="ARBA" id="ARBA00008226"/>
    </source>
</evidence>
<evidence type="ECO:0000256" key="10">
    <source>
        <dbReference type="HAMAP-Rule" id="MF_00255"/>
    </source>
</evidence>
<keyword evidence="7 10" id="KW-0648">Protein biosynthesis</keyword>
<name>A0A2T4UAX0_9BACI</name>
<evidence type="ECO:0000256" key="5">
    <source>
        <dbReference type="ARBA" id="ARBA00022741"/>
    </source>
</evidence>
<dbReference type="Pfam" id="PF05746">
    <property type="entry name" value="DALR_1"/>
    <property type="match status" value="1"/>
</dbReference>
<evidence type="ECO:0000256" key="1">
    <source>
        <dbReference type="ARBA" id="ARBA00004496"/>
    </source>
</evidence>
<dbReference type="GO" id="GO:0004820">
    <property type="term" value="F:glycine-tRNA ligase activity"/>
    <property type="evidence" value="ECO:0007669"/>
    <property type="project" value="UniProtKB-UniRule"/>
</dbReference>
<evidence type="ECO:0000256" key="9">
    <source>
        <dbReference type="ARBA" id="ARBA00047937"/>
    </source>
</evidence>
<comment type="caution">
    <text evidence="12">The sequence shown here is derived from an EMBL/GenBank/DDBJ whole genome shotgun (WGS) entry which is preliminary data.</text>
</comment>
<evidence type="ECO:0000256" key="6">
    <source>
        <dbReference type="ARBA" id="ARBA00022840"/>
    </source>
</evidence>
<dbReference type="OrthoDB" id="9775440at2"/>
<comment type="subcellular location">
    <subcellularLocation>
        <location evidence="1 10">Cytoplasm</location>
    </subcellularLocation>
</comment>
<dbReference type="GO" id="GO:0006426">
    <property type="term" value="P:glycyl-tRNA aminoacylation"/>
    <property type="evidence" value="ECO:0007669"/>
    <property type="project" value="UniProtKB-UniRule"/>
</dbReference>
<evidence type="ECO:0000256" key="7">
    <source>
        <dbReference type="ARBA" id="ARBA00022917"/>
    </source>
</evidence>
<keyword evidence="5 10" id="KW-0547">Nucleotide-binding</keyword>
<proteinExistence type="inferred from homology"/>
<dbReference type="Pfam" id="PF02092">
    <property type="entry name" value="tRNA_synt_2f"/>
    <property type="match status" value="1"/>
</dbReference>
<keyword evidence="3 10" id="KW-0963">Cytoplasm</keyword>
<dbReference type="RefSeq" id="WP_107583122.1">
    <property type="nucleotide sequence ID" value="NZ_PZJJ01000001.1"/>
</dbReference>
<sequence length="696" mass="79002">MNKKTLLFEIGLEEMPARFVTGAMNELAERLVKWMEERSIDYDHVNRFSTPRRLAVQVTGMPEKQPDTEEEAKGPAEKIAVKDGSWTKAAEGFARGQGVSPSDLYMKQYKGENYVFAKKHTQGKELETLLPEIKEVMLQLTFPKNMRWGSYELRYVRPIKWITALFGEEIIPFEVTNVTSGRTTWGHRFLGESAELKSAGDYENVLLSQHVIADPEERKNAIHNQIKEIAAAENWNVPVNEGLLEEVNNLVEYPTALSGDFDKNFLSVPAEVLITSMREHQRYFPVMNQEGELLAHFITVRNGDHRHLENVQKGNEKVLRARLADAEFFFAEDKKVSLEDRLPKLASVVYHEDLGTIADKTERIRQLTALLADKTQVSEETKKTADRAAQLCKADLVTHMVDEFPELEGRMGEYYALHDGETPETALAVKEHYLPKQSGDKTPSSEAGSLVSAADKLDTLVTSFGIGNIPTGSQDPHGLRRQTAAVLQIYLADGWEFNLSDLIQEAVDHTDSLSLLKKDKESVLKDLQEFFKLRWKNLLKDRGVRYDVAEAVMETGLNYPGLIVKKAEFLMNRLESPEFKKEVEAFSRVTNISRKASELDNTMDEELFEQQEEKDLDAAVKEAAKEASESLASDSVEKTYESLQKLVPYIHNYFDHIMVMAEDEKIKANRLAQMKQTAALILSFAEFQKIVFHSQS</sequence>
<dbReference type="PANTHER" id="PTHR30075:SF2">
    <property type="entry name" value="GLYCINE--TRNA LIGASE, CHLOROPLASTIC_MITOCHONDRIAL 2"/>
    <property type="match status" value="1"/>
</dbReference>
<feature type="domain" description="DALR anticodon binding" evidence="11">
    <location>
        <begin position="585"/>
        <end position="680"/>
    </location>
</feature>
<comment type="subunit">
    <text evidence="10">Tetramer of two alpha and two beta subunits.</text>
</comment>
<evidence type="ECO:0000256" key="3">
    <source>
        <dbReference type="ARBA" id="ARBA00022490"/>
    </source>
</evidence>
<organism evidence="12 13">
    <name type="scientific">Alkalicoccus saliphilus</name>
    <dbReference type="NCBI Taxonomy" id="200989"/>
    <lineage>
        <taxon>Bacteria</taxon>
        <taxon>Bacillati</taxon>
        <taxon>Bacillota</taxon>
        <taxon>Bacilli</taxon>
        <taxon>Bacillales</taxon>
        <taxon>Bacillaceae</taxon>
        <taxon>Alkalicoccus</taxon>
    </lineage>
</organism>
<evidence type="ECO:0000313" key="12">
    <source>
        <dbReference type="EMBL" id="PTL40540.1"/>
    </source>
</evidence>
<dbReference type="HAMAP" id="MF_00255">
    <property type="entry name" value="Gly_tRNA_synth_beta"/>
    <property type="match status" value="1"/>
</dbReference>
<dbReference type="AlphaFoldDB" id="A0A2T4UAX0"/>
<evidence type="ECO:0000256" key="8">
    <source>
        <dbReference type="ARBA" id="ARBA00023146"/>
    </source>
</evidence>
<dbReference type="EMBL" id="PZJJ01000001">
    <property type="protein sequence ID" value="PTL40540.1"/>
    <property type="molecule type" value="Genomic_DNA"/>
</dbReference>
<accession>A0A2T4UAX0</accession>
<dbReference type="EC" id="6.1.1.14" evidence="10"/>
<keyword evidence="13" id="KW-1185">Reference proteome</keyword>
<dbReference type="InterPro" id="IPR008909">
    <property type="entry name" value="DALR_anticod-bd"/>
</dbReference>
<dbReference type="InterPro" id="IPR006194">
    <property type="entry name" value="Gly-tRNA-synth_heterodimer"/>
</dbReference>
<dbReference type="PANTHER" id="PTHR30075">
    <property type="entry name" value="GLYCYL-TRNA SYNTHETASE"/>
    <property type="match status" value="1"/>
</dbReference>
<gene>
    <name evidence="10" type="primary">glyS</name>
    <name evidence="12" type="ORF">C6Y45_01135</name>
</gene>
<dbReference type="GO" id="GO:0005524">
    <property type="term" value="F:ATP binding"/>
    <property type="evidence" value="ECO:0007669"/>
    <property type="project" value="UniProtKB-UniRule"/>
</dbReference>
<keyword evidence="6 10" id="KW-0067">ATP-binding</keyword>
<reference evidence="12 13" key="1">
    <citation type="submission" date="2018-03" db="EMBL/GenBank/DDBJ databases">
        <title>Alkalicoccus saliphilus sp. nov., isolated from a mineral pool.</title>
        <authorList>
            <person name="Zhao B."/>
        </authorList>
    </citation>
    <scope>NUCLEOTIDE SEQUENCE [LARGE SCALE GENOMIC DNA]</scope>
    <source>
        <strain evidence="12 13">6AG</strain>
    </source>
</reference>
<dbReference type="GO" id="GO:0005829">
    <property type="term" value="C:cytosol"/>
    <property type="evidence" value="ECO:0007669"/>
    <property type="project" value="TreeGrafter"/>
</dbReference>
<evidence type="ECO:0000259" key="11">
    <source>
        <dbReference type="Pfam" id="PF05746"/>
    </source>
</evidence>
<dbReference type="GO" id="GO:0004814">
    <property type="term" value="F:arginine-tRNA ligase activity"/>
    <property type="evidence" value="ECO:0007669"/>
    <property type="project" value="InterPro"/>
</dbReference>
<dbReference type="NCBIfam" id="TIGR00211">
    <property type="entry name" value="glyS"/>
    <property type="match status" value="1"/>
</dbReference>
<evidence type="ECO:0000313" key="13">
    <source>
        <dbReference type="Proteomes" id="UP000240509"/>
    </source>
</evidence>
<dbReference type="SUPFAM" id="SSF109604">
    <property type="entry name" value="HD-domain/PDEase-like"/>
    <property type="match status" value="1"/>
</dbReference>
<keyword evidence="8 10" id="KW-0030">Aminoacyl-tRNA synthetase</keyword>
<dbReference type="GO" id="GO:0006420">
    <property type="term" value="P:arginyl-tRNA aminoacylation"/>
    <property type="evidence" value="ECO:0007669"/>
    <property type="project" value="InterPro"/>
</dbReference>
<comment type="similarity">
    <text evidence="2 10">Belongs to the class-II aminoacyl-tRNA synthetase family.</text>
</comment>
<protein>
    <recommendedName>
        <fullName evidence="10">Glycine--tRNA ligase beta subunit</fullName>
        <ecNumber evidence="10">6.1.1.14</ecNumber>
    </recommendedName>
    <alternativeName>
        <fullName evidence="10">Glycyl-tRNA synthetase beta subunit</fullName>
        <shortName evidence="10">GlyRS</shortName>
    </alternativeName>
</protein>
<dbReference type="PROSITE" id="PS50861">
    <property type="entry name" value="AA_TRNA_LIGASE_II_GLYAB"/>
    <property type="match status" value="1"/>
</dbReference>